<dbReference type="GO" id="GO:0001671">
    <property type="term" value="F:ATPase activator activity"/>
    <property type="evidence" value="ECO:0007669"/>
    <property type="project" value="InterPro"/>
</dbReference>
<comment type="subcellular location">
    <subcellularLocation>
        <location evidence="1">Nucleus</location>
    </subcellularLocation>
</comment>
<keyword evidence="3" id="KW-1185">Reference proteome</keyword>
<dbReference type="GO" id="GO:0000439">
    <property type="term" value="C:transcription factor TFIIH core complex"/>
    <property type="evidence" value="ECO:0007669"/>
    <property type="project" value="InterPro"/>
</dbReference>
<evidence type="ECO:0000313" key="3">
    <source>
        <dbReference type="Proteomes" id="UP000188320"/>
    </source>
</evidence>
<dbReference type="Pfam" id="PF03849">
    <property type="entry name" value="Tfb2"/>
    <property type="match status" value="1"/>
</dbReference>
<dbReference type="OrthoDB" id="364513at2759"/>
<dbReference type="Proteomes" id="UP000188320">
    <property type="component" value="Unassembled WGS sequence"/>
</dbReference>
<dbReference type="InterPro" id="IPR004598">
    <property type="entry name" value="TFIIH_p52/Tfb2"/>
</dbReference>
<proteinExistence type="inferred from homology"/>
<organism evidence="2 3">
    <name type="scientific">Zancudomyces culisetae</name>
    <name type="common">Gut fungus</name>
    <name type="synonym">Smittium culisetae</name>
    <dbReference type="NCBI Taxonomy" id="1213189"/>
    <lineage>
        <taxon>Eukaryota</taxon>
        <taxon>Fungi</taxon>
        <taxon>Fungi incertae sedis</taxon>
        <taxon>Zoopagomycota</taxon>
        <taxon>Kickxellomycotina</taxon>
        <taxon>Harpellomycetes</taxon>
        <taxon>Harpellales</taxon>
        <taxon>Legeriomycetaceae</taxon>
        <taxon>Zancudomyces</taxon>
    </lineage>
</organism>
<evidence type="ECO:0000313" key="2">
    <source>
        <dbReference type="EMBL" id="OMH80317.1"/>
    </source>
</evidence>
<dbReference type="GO" id="GO:0003690">
    <property type="term" value="F:double-stranded DNA binding"/>
    <property type="evidence" value="ECO:0007669"/>
    <property type="project" value="TreeGrafter"/>
</dbReference>
<name>A0A1R1PHA0_ZANCU</name>
<dbReference type="GO" id="GO:0006289">
    <property type="term" value="P:nucleotide-excision repair"/>
    <property type="evidence" value="ECO:0007669"/>
    <property type="project" value="InterPro"/>
</dbReference>
<reference evidence="3" key="1">
    <citation type="submission" date="2017-01" db="EMBL/GenBank/DDBJ databases">
        <authorList>
            <person name="Wang Y."/>
            <person name="White M."/>
            <person name="Kvist S."/>
            <person name="Moncalvo J.-M."/>
        </authorList>
    </citation>
    <scope>NUCLEOTIDE SEQUENCE [LARGE SCALE GENOMIC DNA]</scope>
    <source>
        <strain evidence="3">COL-18-3</strain>
    </source>
</reference>
<gene>
    <name evidence="2" type="ORF">AX774_g6244</name>
</gene>
<dbReference type="AlphaFoldDB" id="A0A1R1PHA0"/>
<dbReference type="PANTHER" id="PTHR13152">
    <property type="entry name" value="TFIIH, POLYPEPTIDE 4"/>
    <property type="match status" value="1"/>
</dbReference>
<sequence length="157" mass="16862">MKVFFQFGSLEFGKVYKLANTTYDQIEAKTLKDLNELGFVYYCKSGRSDSIEFIPTRLICILTGASVSSINTTISLLSSSKTTSFNDYSGVVSGGNAGADGSNMGTLAKTGGSGNEEDNGGASDPGFIIVETNYRLYAYTGKDKNNFLCSYVVVDHT</sequence>
<keyword evidence="1" id="KW-0805">Transcription regulation</keyword>
<keyword evidence="1" id="KW-0234">DNA repair</keyword>
<dbReference type="GO" id="GO:0005675">
    <property type="term" value="C:transcription factor TFIIH holo complex"/>
    <property type="evidence" value="ECO:0007669"/>
    <property type="project" value="TreeGrafter"/>
</dbReference>
<keyword evidence="1" id="KW-0539">Nucleus</keyword>
<comment type="function">
    <text evidence="1">Component of the general transcription and DNA repair factor IIH (TFIIH) core complex which is involved in general and transcription-coupled nucleotide excision repair (NER) of damaged DNA.</text>
</comment>
<accession>A0A1R1PHA0</accession>
<keyword evidence="1" id="KW-0227">DNA damage</keyword>
<protein>
    <recommendedName>
        <fullName evidence="1">RNA polymerase II transcription factor B subunit 2</fullName>
    </recommendedName>
</protein>
<evidence type="ECO:0000256" key="1">
    <source>
        <dbReference type="RuleBase" id="RU364024"/>
    </source>
</evidence>
<comment type="caution">
    <text evidence="2">The sequence shown here is derived from an EMBL/GenBank/DDBJ whole genome shotgun (WGS) entry which is preliminary data.</text>
</comment>
<dbReference type="PANTHER" id="PTHR13152:SF0">
    <property type="entry name" value="GENERAL TRANSCRIPTION FACTOR IIH SUBUNIT 4"/>
    <property type="match status" value="1"/>
</dbReference>
<keyword evidence="1" id="KW-0804">Transcription</keyword>
<dbReference type="EMBL" id="LSSK01001225">
    <property type="protein sequence ID" value="OMH80317.1"/>
    <property type="molecule type" value="Genomic_DNA"/>
</dbReference>
<comment type="similarity">
    <text evidence="1">Belongs to the TFB2 family.</text>
</comment>